<comment type="caution">
    <text evidence="16">The sequence shown here is derived from an EMBL/GenBank/DDBJ whole genome shotgun (WGS) entry which is preliminary data.</text>
</comment>
<evidence type="ECO:0000256" key="5">
    <source>
        <dbReference type="ARBA" id="ARBA00022679"/>
    </source>
</evidence>
<dbReference type="InterPro" id="IPR015865">
    <property type="entry name" value="Riboflavin_kinase_bac/euk"/>
</dbReference>
<proteinExistence type="inferred from homology"/>
<reference evidence="17" key="1">
    <citation type="submission" date="2017-04" db="EMBL/GenBank/DDBJ databases">
        <title>Function of individual gut microbiota members based on whole genome sequencing of pure cultures obtained from chicken caecum.</title>
        <authorList>
            <person name="Medvecky M."/>
            <person name="Cejkova D."/>
            <person name="Polansky O."/>
            <person name="Karasova D."/>
            <person name="Kubasova T."/>
            <person name="Cizek A."/>
            <person name="Rychlik I."/>
        </authorList>
    </citation>
    <scope>NUCLEOTIDE SEQUENCE [LARGE SCALE GENOMIC DNA]</scope>
    <source>
        <strain evidence="17">An70</strain>
    </source>
</reference>
<evidence type="ECO:0000256" key="8">
    <source>
        <dbReference type="ARBA" id="ARBA00022777"/>
    </source>
</evidence>
<dbReference type="Gene3D" id="2.40.30.30">
    <property type="entry name" value="Riboflavin kinase-like"/>
    <property type="match status" value="1"/>
</dbReference>
<keyword evidence="17" id="KW-1185">Reference proteome</keyword>
<dbReference type="eggNOG" id="COG0196">
    <property type="taxonomic scope" value="Bacteria"/>
</dbReference>
<keyword evidence="10 14" id="KW-0067">ATP-binding</keyword>
<evidence type="ECO:0000256" key="7">
    <source>
        <dbReference type="ARBA" id="ARBA00022741"/>
    </source>
</evidence>
<evidence type="ECO:0000256" key="11">
    <source>
        <dbReference type="ARBA" id="ARBA00023268"/>
    </source>
</evidence>
<dbReference type="GO" id="GO:0003919">
    <property type="term" value="F:FMN adenylyltransferase activity"/>
    <property type="evidence" value="ECO:0007669"/>
    <property type="project" value="UniProtKB-UniRule"/>
</dbReference>
<keyword evidence="6 14" id="KW-0548">Nucleotidyltransferase</keyword>
<feature type="domain" description="Riboflavin kinase" evidence="15">
    <location>
        <begin position="221"/>
        <end position="347"/>
    </location>
</feature>
<gene>
    <name evidence="16" type="ORF">B5G21_00810</name>
</gene>
<dbReference type="GO" id="GO:0009231">
    <property type="term" value="P:riboflavin biosynthetic process"/>
    <property type="evidence" value="ECO:0007669"/>
    <property type="project" value="InterPro"/>
</dbReference>
<dbReference type="EC" id="2.7.7.2" evidence="14"/>
<dbReference type="CDD" id="cd02064">
    <property type="entry name" value="FAD_synthetase_N"/>
    <property type="match status" value="1"/>
</dbReference>
<keyword evidence="7 14" id="KW-0547">Nucleotide-binding</keyword>
<dbReference type="PIRSF" id="PIRSF004491">
    <property type="entry name" value="FAD_Synth"/>
    <property type="match status" value="1"/>
</dbReference>
<evidence type="ECO:0000256" key="3">
    <source>
        <dbReference type="ARBA" id="ARBA00022630"/>
    </source>
</evidence>
<protein>
    <recommendedName>
        <fullName evidence="14">Riboflavin biosynthesis protein</fullName>
    </recommendedName>
    <domain>
        <recommendedName>
            <fullName evidence="14">Riboflavin kinase</fullName>
            <ecNumber evidence="14">2.7.1.26</ecNumber>
        </recommendedName>
        <alternativeName>
            <fullName evidence="14">Flavokinase</fullName>
        </alternativeName>
    </domain>
    <domain>
        <recommendedName>
            <fullName evidence="14">FMN adenylyltransferase</fullName>
            <ecNumber evidence="14">2.7.7.2</ecNumber>
        </recommendedName>
        <alternativeName>
            <fullName evidence="14">FAD pyrophosphorylase</fullName>
        </alternativeName>
        <alternativeName>
            <fullName evidence="14">FAD synthase</fullName>
        </alternativeName>
    </domain>
</protein>
<keyword evidence="11" id="KW-0511">Multifunctional enzyme</keyword>
<dbReference type="GO" id="GO:0008531">
    <property type="term" value="F:riboflavin kinase activity"/>
    <property type="evidence" value="ECO:0007669"/>
    <property type="project" value="UniProtKB-UniRule"/>
</dbReference>
<dbReference type="SUPFAM" id="SSF52374">
    <property type="entry name" value="Nucleotidylyl transferase"/>
    <property type="match status" value="1"/>
</dbReference>
<keyword evidence="9 14" id="KW-0274">FAD</keyword>
<evidence type="ECO:0000256" key="4">
    <source>
        <dbReference type="ARBA" id="ARBA00022643"/>
    </source>
</evidence>
<comment type="pathway">
    <text evidence="1 14">Cofactor biosynthesis; FAD biosynthesis; FAD from FMN: step 1/1.</text>
</comment>
<accession>A0A1Y3U6Y7</accession>
<dbReference type="InterPro" id="IPR023465">
    <property type="entry name" value="Riboflavin_kinase_dom_sf"/>
</dbReference>
<evidence type="ECO:0000256" key="10">
    <source>
        <dbReference type="ARBA" id="ARBA00022840"/>
    </source>
</evidence>
<evidence type="ECO:0000256" key="9">
    <source>
        <dbReference type="ARBA" id="ARBA00022827"/>
    </source>
</evidence>
<dbReference type="Proteomes" id="UP000196560">
    <property type="component" value="Unassembled WGS sequence"/>
</dbReference>
<dbReference type="GO" id="GO:0009398">
    <property type="term" value="P:FMN biosynthetic process"/>
    <property type="evidence" value="ECO:0007669"/>
    <property type="project" value="UniProtKB-UniRule"/>
</dbReference>
<keyword evidence="8 14" id="KW-0418">Kinase</keyword>
<dbReference type="STRING" id="1118060.GCA_000311845_00946"/>
<dbReference type="Gene3D" id="3.40.50.620">
    <property type="entry name" value="HUPs"/>
    <property type="match status" value="1"/>
</dbReference>
<keyword evidence="3 14" id="KW-0285">Flavoprotein</keyword>
<dbReference type="InterPro" id="IPR023468">
    <property type="entry name" value="Riboflavin_kinase"/>
</dbReference>
<sequence length="354" mass="37276">MMPSIGELRRDFIASSRDVAPLVSLPEVSGPGSLAGAGASLFPDEAVAPLRALGPCTIAIGAFDGFHAGHRALIDAAVRDAHARGMASVAFTFDPDPDVVVSPRPARRLTCASDRHALLAASGVDAVASIPFTCDLASLSFDAFLSIMVCMVCDVRSIHVGSNFRFGRGGTATVADMDAWCSRRGIDVCGHDLILDDGDPVSSTRIRASLRAGDLAPVERELGRRYLVRGRVKSGRGEGTGMGFPTANIAVDGSLQLPAEGVYEGLALVQGEVWPAAINVGVPPTFKDRARSASLEANLIGFSGDIYDDEISLVFARRLRGLVKFSSVDELIRTVLGNIETVRADFGEKGVPLV</sequence>
<evidence type="ECO:0000256" key="12">
    <source>
        <dbReference type="ARBA" id="ARBA00047880"/>
    </source>
</evidence>
<dbReference type="Pfam" id="PF01687">
    <property type="entry name" value="Flavokinase"/>
    <property type="match status" value="1"/>
</dbReference>
<dbReference type="UniPathway" id="UPA00277">
    <property type="reaction ID" value="UER00407"/>
</dbReference>
<comment type="catalytic activity">
    <reaction evidence="13 14">
        <text>FMN + ATP + H(+) = FAD + diphosphate</text>
        <dbReference type="Rhea" id="RHEA:17237"/>
        <dbReference type="ChEBI" id="CHEBI:15378"/>
        <dbReference type="ChEBI" id="CHEBI:30616"/>
        <dbReference type="ChEBI" id="CHEBI:33019"/>
        <dbReference type="ChEBI" id="CHEBI:57692"/>
        <dbReference type="ChEBI" id="CHEBI:58210"/>
        <dbReference type="EC" id="2.7.7.2"/>
    </reaction>
</comment>
<evidence type="ECO:0000256" key="13">
    <source>
        <dbReference type="ARBA" id="ARBA00049494"/>
    </source>
</evidence>
<dbReference type="InterPro" id="IPR002606">
    <property type="entry name" value="Riboflavin_kinase_bac"/>
</dbReference>
<organism evidence="16 17">
    <name type="scientific">Enorma massiliensis</name>
    <dbReference type="NCBI Taxonomy" id="1472761"/>
    <lineage>
        <taxon>Bacteria</taxon>
        <taxon>Bacillati</taxon>
        <taxon>Actinomycetota</taxon>
        <taxon>Coriobacteriia</taxon>
        <taxon>Coriobacteriales</taxon>
        <taxon>Coriobacteriaceae</taxon>
        <taxon>Enorma</taxon>
    </lineage>
</organism>
<comment type="catalytic activity">
    <reaction evidence="12 14">
        <text>riboflavin + ATP = FMN + ADP + H(+)</text>
        <dbReference type="Rhea" id="RHEA:14357"/>
        <dbReference type="ChEBI" id="CHEBI:15378"/>
        <dbReference type="ChEBI" id="CHEBI:30616"/>
        <dbReference type="ChEBI" id="CHEBI:57986"/>
        <dbReference type="ChEBI" id="CHEBI:58210"/>
        <dbReference type="ChEBI" id="CHEBI:456216"/>
        <dbReference type="EC" id="2.7.1.26"/>
    </reaction>
</comment>
<evidence type="ECO:0000256" key="2">
    <source>
        <dbReference type="ARBA" id="ARBA00005201"/>
    </source>
</evidence>
<evidence type="ECO:0000256" key="14">
    <source>
        <dbReference type="PIRNR" id="PIRNR004491"/>
    </source>
</evidence>
<comment type="similarity">
    <text evidence="14">Belongs to the ribF family.</text>
</comment>
<evidence type="ECO:0000313" key="16">
    <source>
        <dbReference type="EMBL" id="OUN44514.1"/>
    </source>
</evidence>
<keyword evidence="5 14" id="KW-0808">Transferase</keyword>
<dbReference type="EC" id="2.7.1.26" evidence="14"/>
<evidence type="ECO:0000313" key="17">
    <source>
        <dbReference type="Proteomes" id="UP000196560"/>
    </source>
</evidence>
<dbReference type="InterPro" id="IPR014729">
    <property type="entry name" value="Rossmann-like_a/b/a_fold"/>
</dbReference>
<dbReference type="PANTHER" id="PTHR22749:SF6">
    <property type="entry name" value="RIBOFLAVIN KINASE"/>
    <property type="match status" value="1"/>
</dbReference>
<evidence type="ECO:0000256" key="6">
    <source>
        <dbReference type="ARBA" id="ARBA00022695"/>
    </source>
</evidence>
<dbReference type="SMART" id="SM00904">
    <property type="entry name" value="Flavokinase"/>
    <property type="match status" value="1"/>
</dbReference>
<dbReference type="PANTHER" id="PTHR22749">
    <property type="entry name" value="RIBOFLAVIN KINASE/FMN ADENYLYLTRANSFERASE"/>
    <property type="match status" value="1"/>
</dbReference>
<dbReference type="AlphaFoldDB" id="A0A1Y3U6Y7"/>
<dbReference type="Pfam" id="PF06574">
    <property type="entry name" value="FAD_syn"/>
    <property type="match status" value="1"/>
</dbReference>
<comment type="pathway">
    <text evidence="2 14">Cofactor biosynthesis; FMN biosynthesis; FMN from riboflavin (ATP route): step 1/1.</text>
</comment>
<dbReference type="GO" id="GO:0005524">
    <property type="term" value="F:ATP binding"/>
    <property type="evidence" value="ECO:0007669"/>
    <property type="project" value="UniProtKB-UniRule"/>
</dbReference>
<keyword evidence="4 14" id="KW-0288">FMN</keyword>
<dbReference type="SUPFAM" id="SSF82114">
    <property type="entry name" value="Riboflavin kinase-like"/>
    <property type="match status" value="1"/>
</dbReference>
<evidence type="ECO:0000256" key="1">
    <source>
        <dbReference type="ARBA" id="ARBA00004726"/>
    </source>
</evidence>
<evidence type="ECO:0000259" key="15">
    <source>
        <dbReference type="SMART" id="SM00904"/>
    </source>
</evidence>
<dbReference type="UniPathway" id="UPA00276">
    <property type="reaction ID" value="UER00406"/>
</dbReference>
<name>A0A1Y3U6Y7_9ACTN</name>
<dbReference type="InterPro" id="IPR015864">
    <property type="entry name" value="FAD_synthase"/>
</dbReference>
<dbReference type="EMBL" id="NFHO01000001">
    <property type="protein sequence ID" value="OUN44514.1"/>
    <property type="molecule type" value="Genomic_DNA"/>
</dbReference>
<dbReference type="GO" id="GO:0006747">
    <property type="term" value="P:FAD biosynthetic process"/>
    <property type="evidence" value="ECO:0007669"/>
    <property type="project" value="UniProtKB-UniRule"/>
</dbReference>